<dbReference type="Proteomes" id="UP000187266">
    <property type="component" value="Chromosome"/>
</dbReference>
<dbReference type="GO" id="GO:0044038">
    <property type="term" value="P:cell wall macromolecule biosynthetic process"/>
    <property type="evidence" value="ECO:0007669"/>
    <property type="project" value="InterPro"/>
</dbReference>
<dbReference type="STRING" id="1267768.BV394_04125"/>
<protein>
    <submittedName>
        <fullName evidence="1">Uncharacterized protein</fullName>
    </submittedName>
</protein>
<dbReference type="InterPro" id="IPR016181">
    <property type="entry name" value="Acyl_CoA_acyltransferase"/>
</dbReference>
<dbReference type="Gene3D" id="3.40.630.30">
    <property type="match status" value="2"/>
</dbReference>
<accession>A0A1U7DG84</accession>
<dbReference type="EMBL" id="CP019124">
    <property type="protein sequence ID" value="APX89014.1"/>
    <property type="molecule type" value="Genomic_DNA"/>
</dbReference>
<accession>A0A2M9DF53</accession>
<dbReference type="PROSITE" id="PS51191">
    <property type="entry name" value="FEMABX"/>
    <property type="match status" value="1"/>
</dbReference>
<reference evidence="1 2" key="1">
    <citation type="submission" date="2017-01" db="EMBL/GenBank/DDBJ databases">
        <title>Genomic analysis of Xuhuaishuia manganoxidans DY6-4.</title>
        <authorList>
            <person name="Wang X."/>
        </authorList>
    </citation>
    <scope>NUCLEOTIDE SEQUENCE [LARGE SCALE GENOMIC DNA]</scope>
    <source>
        <strain evidence="1 2">DY6-4</strain>
    </source>
</reference>
<gene>
    <name evidence="1" type="ORF">BV394_04125</name>
</gene>
<name>A0A1U7DG84_9RHOB</name>
<dbReference type="InterPro" id="IPR003447">
    <property type="entry name" value="FEMABX"/>
</dbReference>
<proteinExistence type="predicted"/>
<evidence type="ECO:0000313" key="1">
    <source>
        <dbReference type="EMBL" id="APX89014.1"/>
    </source>
</evidence>
<dbReference type="OrthoDB" id="7858528at2"/>
<dbReference type="SUPFAM" id="SSF55729">
    <property type="entry name" value="Acyl-CoA N-acyltransferases (Nat)"/>
    <property type="match status" value="2"/>
</dbReference>
<dbReference type="GO" id="GO:0016755">
    <property type="term" value="F:aminoacyltransferase activity"/>
    <property type="evidence" value="ECO:0007669"/>
    <property type="project" value="InterPro"/>
</dbReference>
<evidence type="ECO:0000313" key="2">
    <source>
        <dbReference type="Proteomes" id="UP000187266"/>
    </source>
</evidence>
<dbReference type="RefSeq" id="WP_076979037.1">
    <property type="nucleotide sequence ID" value="NZ_CP019124.1"/>
</dbReference>
<keyword evidence="2" id="KW-1185">Reference proteome</keyword>
<dbReference type="AlphaFoldDB" id="A0A1U7DG84"/>
<sequence>MRARLSPVLDPQDRARAQAFCRASAGYSYLQDPGWIDVAPRGGRHDYLHVELLEGEELRGYGLLRRTRLPGGYALGAFRRGPVTADPEALAAALDALLPELARRGFVAVTANPRWEDDDADRAEAVMASAAKDRPVGTVARPGRQNLHSVTGLIDLSLGPDAILAACNSHTRRKLRGLEKRDINVRPLSGAADLELFRRWQGHFAADRGLDLRGQPDLGAQQRWVAARGGDFALIEIDGAPFGAFSILRDGPRVLNVGLAWADPDSKLPRSYITFWHAIRRYGAEAMAGQDGPRWLDVAGLTDPRVARADPGAEGRDRFKLGFPMRVVRLTRVHNFVLRPALFAALGALRPGLK</sequence>
<organism evidence="1 2">
    <name type="scientific">Brevirhabdus pacifica</name>
    <dbReference type="NCBI Taxonomy" id="1267768"/>
    <lineage>
        <taxon>Bacteria</taxon>
        <taxon>Pseudomonadati</taxon>
        <taxon>Pseudomonadota</taxon>
        <taxon>Alphaproteobacteria</taxon>
        <taxon>Rhodobacterales</taxon>
        <taxon>Paracoccaceae</taxon>
        <taxon>Brevirhabdus</taxon>
    </lineage>
</organism>